<keyword evidence="4 7" id="KW-0802">TPR repeat</keyword>
<evidence type="ECO:0000256" key="6">
    <source>
        <dbReference type="ARBA" id="ARBA00039954"/>
    </source>
</evidence>
<evidence type="ECO:0000256" key="3">
    <source>
        <dbReference type="ARBA" id="ARBA00022737"/>
    </source>
</evidence>
<organism evidence="8 9">
    <name type="scientific">Littorina saxatilis</name>
    <dbReference type="NCBI Taxonomy" id="31220"/>
    <lineage>
        <taxon>Eukaryota</taxon>
        <taxon>Metazoa</taxon>
        <taxon>Spiralia</taxon>
        <taxon>Lophotrochozoa</taxon>
        <taxon>Mollusca</taxon>
        <taxon>Gastropoda</taxon>
        <taxon>Caenogastropoda</taxon>
        <taxon>Littorinimorpha</taxon>
        <taxon>Littorinoidea</taxon>
        <taxon>Littorinidae</taxon>
        <taxon>Littorina</taxon>
    </lineage>
</organism>
<dbReference type="AlphaFoldDB" id="A0AAN9BPJ2"/>
<keyword evidence="9" id="KW-1185">Reference proteome</keyword>
<evidence type="ECO:0000256" key="4">
    <source>
        <dbReference type="ARBA" id="ARBA00022803"/>
    </source>
</evidence>
<dbReference type="Gene3D" id="1.25.40.10">
    <property type="entry name" value="Tetratricopeptide repeat domain"/>
    <property type="match status" value="1"/>
</dbReference>
<name>A0AAN9BPJ2_9CAEN</name>
<dbReference type="PROSITE" id="PS50005">
    <property type="entry name" value="TPR"/>
    <property type="match status" value="1"/>
</dbReference>
<dbReference type="InterPro" id="IPR052323">
    <property type="entry name" value="LRP2-binding"/>
</dbReference>
<sequence>MQLTKDLGAERIHFYKEQKILSDIAREARDHARGYSTLTEEALFEKVEGILVEKIKNGDQRAYFQLGLLFFEQGDFSKARIYFMRSKDFDFQSLYQLSVMMYDGIGGVQNTEEAVELMMKLSNSPSRHSKHLLSAVRYNIGRSYFQGYGVKRQSDSEAERWWLLAADDGNPLGSIKAQGTLGLFYSRSGGTVELNKAFFWHSEACGNGNLESQGALGVMYLYGVGVKADSDAAYICLRDASDRGNVYAMGNLISLFYQRKLYTKAADLASKVAVLNDIDLIARETDCLPGYISKGVSMACFFFARCLYRGLGVKQDPMRAKEFYSRSYRFDSDVCARLQNLTQHGVI</sequence>
<dbReference type="Pfam" id="PF08238">
    <property type="entry name" value="Sel1"/>
    <property type="match status" value="5"/>
</dbReference>
<reference evidence="8 9" key="1">
    <citation type="submission" date="2024-02" db="EMBL/GenBank/DDBJ databases">
        <title>Chromosome-scale genome assembly of the rough periwinkle Littorina saxatilis.</title>
        <authorList>
            <person name="De Jode A."/>
            <person name="Faria R."/>
            <person name="Formenti G."/>
            <person name="Sims Y."/>
            <person name="Smith T.P."/>
            <person name="Tracey A."/>
            <person name="Wood J.M.D."/>
            <person name="Zagrodzka Z.B."/>
            <person name="Johannesson K."/>
            <person name="Butlin R.K."/>
            <person name="Leder E.H."/>
        </authorList>
    </citation>
    <scope>NUCLEOTIDE SEQUENCE [LARGE SCALE GENOMIC DNA]</scope>
    <source>
        <strain evidence="8">Snail1</strain>
        <tissue evidence="8">Muscle</tissue>
    </source>
</reference>
<dbReference type="InterPro" id="IPR006597">
    <property type="entry name" value="Sel1-like"/>
</dbReference>
<feature type="repeat" description="TPR" evidence="7">
    <location>
        <begin position="60"/>
        <end position="93"/>
    </location>
</feature>
<evidence type="ECO:0000313" key="8">
    <source>
        <dbReference type="EMBL" id="KAK7109033.1"/>
    </source>
</evidence>
<protein>
    <recommendedName>
        <fullName evidence="6">LRP2-binding protein</fullName>
    </recommendedName>
</protein>
<proteinExistence type="predicted"/>
<dbReference type="EMBL" id="JBAMIC010000003">
    <property type="protein sequence ID" value="KAK7109033.1"/>
    <property type="molecule type" value="Genomic_DNA"/>
</dbReference>
<dbReference type="PANTHER" id="PTHR44554:SF1">
    <property type="entry name" value="LRP2-BINDING PROTEIN"/>
    <property type="match status" value="1"/>
</dbReference>
<accession>A0AAN9BPJ2</accession>
<dbReference type="InterPro" id="IPR011990">
    <property type="entry name" value="TPR-like_helical_dom_sf"/>
</dbReference>
<dbReference type="Proteomes" id="UP001374579">
    <property type="component" value="Unassembled WGS sequence"/>
</dbReference>
<dbReference type="SMART" id="SM00671">
    <property type="entry name" value="SEL1"/>
    <property type="match status" value="5"/>
</dbReference>
<evidence type="ECO:0000256" key="1">
    <source>
        <dbReference type="ARBA" id="ARBA00004496"/>
    </source>
</evidence>
<evidence type="ECO:0000256" key="2">
    <source>
        <dbReference type="ARBA" id="ARBA00022490"/>
    </source>
</evidence>
<dbReference type="GO" id="GO:0005737">
    <property type="term" value="C:cytoplasm"/>
    <property type="evidence" value="ECO:0007669"/>
    <property type="project" value="UniProtKB-SubCell"/>
</dbReference>
<keyword evidence="3" id="KW-0677">Repeat</keyword>
<evidence type="ECO:0000313" key="9">
    <source>
        <dbReference type="Proteomes" id="UP001374579"/>
    </source>
</evidence>
<comment type="function">
    <text evidence="5">May act as an adapter that regulates LRP2 function.</text>
</comment>
<evidence type="ECO:0000256" key="7">
    <source>
        <dbReference type="PROSITE-ProRule" id="PRU00339"/>
    </source>
</evidence>
<comment type="caution">
    <text evidence="8">The sequence shown here is derived from an EMBL/GenBank/DDBJ whole genome shotgun (WGS) entry which is preliminary data.</text>
</comment>
<evidence type="ECO:0000256" key="5">
    <source>
        <dbReference type="ARBA" id="ARBA00037614"/>
    </source>
</evidence>
<gene>
    <name evidence="8" type="ORF">V1264_013150</name>
</gene>
<dbReference type="InterPro" id="IPR019734">
    <property type="entry name" value="TPR_rpt"/>
</dbReference>
<dbReference type="PANTHER" id="PTHR44554">
    <property type="entry name" value="LRP2-BINDING PROTEIN"/>
    <property type="match status" value="1"/>
</dbReference>
<dbReference type="SUPFAM" id="SSF81901">
    <property type="entry name" value="HCP-like"/>
    <property type="match status" value="1"/>
</dbReference>
<keyword evidence="2" id="KW-0963">Cytoplasm</keyword>
<comment type="subcellular location">
    <subcellularLocation>
        <location evidence="1">Cytoplasm</location>
    </subcellularLocation>
</comment>